<dbReference type="InterPro" id="IPR011013">
    <property type="entry name" value="Gal_mutarotase_sf_dom"/>
</dbReference>
<dbReference type="Gene3D" id="2.60.40.1760">
    <property type="entry name" value="glycosyl hydrolase (family 31)"/>
    <property type="match status" value="1"/>
</dbReference>
<comment type="similarity">
    <text evidence="1 2">Belongs to the glycosyl hydrolase 31 family.</text>
</comment>
<dbReference type="CDD" id="cd14752">
    <property type="entry name" value="GH31_N"/>
    <property type="match status" value="1"/>
</dbReference>
<reference evidence="10" key="1">
    <citation type="submission" date="2016-10" db="EMBL/GenBank/DDBJ databases">
        <authorList>
            <person name="Varghese N."/>
            <person name="Submissions S."/>
        </authorList>
    </citation>
    <scope>NUCLEOTIDE SEQUENCE [LARGE SCALE GENOMIC DNA]</scope>
    <source>
        <strain evidence="10">OR362-8,ATCC BAA-1266,JCM 13504</strain>
    </source>
</reference>
<dbReference type="Gene3D" id="2.60.40.4070">
    <property type="match status" value="1"/>
</dbReference>
<feature type="domain" description="Glycoside hydrolase family 31 N-terminal" evidence="5">
    <location>
        <begin position="164"/>
        <end position="284"/>
    </location>
</feature>
<evidence type="ECO:0000259" key="5">
    <source>
        <dbReference type="Pfam" id="PF13802"/>
    </source>
</evidence>
<keyword evidence="2" id="KW-0378">Hydrolase</keyword>
<proteinExistence type="inferred from homology"/>
<protein>
    <submittedName>
        <fullName evidence="9">FlgD Ig-like domain-containing protein</fullName>
    </submittedName>
</protein>
<keyword evidence="3" id="KW-0732">Signal</keyword>
<evidence type="ECO:0000259" key="8">
    <source>
        <dbReference type="Pfam" id="PF21365"/>
    </source>
</evidence>
<evidence type="ECO:0000259" key="6">
    <source>
        <dbReference type="Pfam" id="PF13860"/>
    </source>
</evidence>
<evidence type="ECO:0000256" key="2">
    <source>
        <dbReference type="RuleBase" id="RU361185"/>
    </source>
</evidence>
<dbReference type="InterPro" id="IPR025887">
    <property type="entry name" value="Glyco_hydro_31_N_dom"/>
</dbReference>
<gene>
    <name evidence="9" type="ORF">SAMN04515668_3880</name>
</gene>
<dbReference type="Proteomes" id="UP000199029">
    <property type="component" value="Unassembled WGS sequence"/>
</dbReference>
<keyword evidence="2" id="KW-0326">Glycosidase</keyword>
<dbReference type="Gene3D" id="3.20.20.80">
    <property type="entry name" value="Glycosidases"/>
    <property type="match status" value="1"/>
</dbReference>
<accession>A0A1I6ATH4</accession>
<feature type="chain" id="PRO_5011722695" evidence="3">
    <location>
        <begin position="29"/>
        <end position="1037"/>
    </location>
</feature>
<dbReference type="InterPro" id="IPR000322">
    <property type="entry name" value="Glyco_hydro_31_TIM"/>
</dbReference>
<dbReference type="EMBL" id="FOXS01000006">
    <property type="protein sequence ID" value="SFQ71988.1"/>
    <property type="molecule type" value="Genomic_DNA"/>
</dbReference>
<dbReference type="GO" id="GO:0004553">
    <property type="term" value="F:hydrolase activity, hydrolyzing O-glycosyl compounds"/>
    <property type="evidence" value="ECO:0007669"/>
    <property type="project" value="InterPro"/>
</dbReference>
<dbReference type="InterPro" id="IPR051816">
    <property type="entry name" value="Glycosyl_Hydrolase_31"/>
</dbReference>
<dbReference type="Pfam" id="PF21365">
    <property type="entry name" value="Glyco_hydro_31_3rd"/>
    <property type="match status" value="1"/>
</dbReference>
<dbReference type="PANTHER" id="PTHR43863:SF2">
    <property type="entry name" value="MALTASE-GLUCOAMYLASE"/>
    <property type="match status" value="1"/>
</dbReference>
<dbReference type="GO" id="GO:0030246">
    <property type="term" value="F:carbohydrate binding"/>
    <property type="evidence" value="ECO:0007669"/>
    <property type="project" value="InterPro"/>
</dbReference>
<dbReference type="Pfam" id="PF13802">
    <property type="entry name" value="Gal_mutarotas_2"/>
    <property type="match status" value="1"/>
</dbReference>
<evidence type="ECO:0000256" key="1">
    <source>
        <dbReference type="ARBA" id="ARBA00007806"/>
    </source>
</evidence>
<evidence type="ECO:0000313" key="10">
    <source>
        <dbReference type="Proteomes" id="UP000199029"/>
    </source>
</evidence>
<dbReference type="SUPFAM" id="SSF51445">
    <property type="entry name" value="(Trans)glycosidases"/>
    <property type="match status" value="1"/>
</dbReference>
<dbReference type="InterPro" id="IPR013780">
    <property type="entry name" value="Glyco_hydro_b"/>
</dbReference>
<evidence type="ECO:0000259" key="4">
    <source>
        <dbReference type="Pfam" id="PF01055"/>
    </source>
</evidence>
<dbReference type="PANTHER" id="PTHR43863">
    <property type="entry name" value="HYDROLASE, PUTATIVE (AFU_ORTHOLOGUE AFUA_1G03140)-RELATED"/>
    <property type="match status" value="1"/>
</dbReference>
<dbReference type="AlphaFoldDB" id="A0A1I6ATH4"/>
<feature type="domain" description="FlgD/Vpr Ig-like" evidence="6">
    <location>
        <begin position="976"/>
        <end position="1026"/>
    </location>
</feature>
<evidence type="ECO:0000256" key="3">
    <source>
        <dbReference type="SAM" id="SignalP"/>
    </source>
</evidence>
<dbReference type="Pfam" id="PF13860">
    <property type="entry name" value="FlgD_ig"/>
    <property type="match status" value="1"/>
</dbReference>
<feature type="signal peptide" evidence="3">
    <location>
        <begin position="1"/>
        <end position="28"/>
    </location>
</feature>
<name>A0A1I6ATH4_HYMAR</name>
<dbReference type="SUPFAM" id="SSF51011">
    <property type="entry name" value="Glycosyl hydrolase domain"/>
    <property type="match status" value="1"/>
</dbReference>
<evidence type="ECO:0000259" key="7">
    <source>
        <dbReference type="Pfam" id="PF17137"/>
    </source>
</evidence>
<dbReference type="RefSeq" id="WP_092677283.1">
    <property type="nucleotide sequence ID" value="NZ_FOXS01000006.1"/>
</dbReference>
<dbReference type="Gene3D" id="2.60.40.1180">
    <property type="entry name" value="Golgi alpha-mannosidase II"/>
    <property type="match status" value="2"/>
</dbReference>
<dbReference type="OrthoDB" id="176168at2"/>
<dbReference type="GO" id="GO:0005975">
    <property type="term" value="P:carbohydrate metabolic process"/>
    <property type="evidence" value="ECO:0007669"/>
    <property type="project" value="InterPro"/>
</dbReference>
<sequence>MNSPARFQSIFLVLSGLLALAPAPAAHAQRVADGAPATDPFKKRVVPARAVPGGRYKSHQVIRNVDLKAYETRISLDIKATDGSHQLIQAWAPGVVKITYYPPGKTPVAVSSVSVPQGQEAVHYETHCNRGCDGPPYREDVKKYGNDICSGVYNLSDHVQFIINCQSIRINKKTLAVTVEDNLSKEVESGSATIGIIRREPQSPTALTVGNTAVRFHLAPSERLYGTGSRALPVDRRGYRLELYNQAHYGSQNNEPNLNITLPTVLSSRGYMLFFDHHAPGYLDLGKTDKNVLEYGGEGLTSLSYFVITGRSQAEILERYTALTGRQPLPPRWALGLIQSRFGYKTDTEMQNVASRMRRENFPLDALVLDLYWFGGTTRQGDFTWAPRQFPDPAGMMSSLKQQGIKTILISEPYVMRTSRNDSLVRTQGLVGTTAAGKPFTVASFWAGPASILDVFKPKTRTWMWAQYKRLHDQGAAGWWSDLGEPENHPDSMRHVNGTARAVHNAYGQVWASIFQDNYAKEYPDERVFNLARSGWAGMQRNSVFPWSGDIQRSWSGYQAQIPVMVGMGQGGVGYMHSDAGGFCVGGIDSELYTRWLQMASLCPILRPHGEGVPPEPYYYPEPYKSSVRNAVQLRYQLLPYLYTLAWQNTTTGAPLARSTDFDDAFVKDYIDNMQANAFPISEPITLSKEEKEAGFTEKDIDSNWGSPSADKRYWNPRTQLPLSTSEAKRLANANDQYLLGPNLLVAPVLHPSQRRRNVELPWGNWIDFYSNQTYPGGRNVGVTAPLAHTPLLVRAGAFLPMTAYRPSTAQYRPDTLLLRYYPDPISSKSEFTMYDDDGHSARALEQKQYETLTMSGTYTPTQTDVVLSSKGSYTGQPTSRRVHLLVQRVAAPPTAIYLDNEMAPAEAASYNAARQELTIQFTMKAAAAVSLRGLRIVGESAAGHDPETFTLEAPDNRSFGPRGTTLRYTRHTMGAAPAQLIIRNAQGGLVRSFELDAASGPHGLQWDGLDEQGRAVAPGVYTAQAGEQHQRLIVTQ</sequence>
<organism evidence="9 10">
    <name type="scientific">Hymenobacter arizonensis</name>
    <name type="common">Siccationidurans arizonensis</name>
    <dbReference type="NCBI Taxonomy" id="1227077"/>
    <lineage>
        <taxon>Bacteria</taxon>
        <taxon>Pseudomonadati</taxon>
        <taxon>Bacteroidota</taxon>
        <taxon>Cytophagia</taxon>
        <taxon>Cytophagales</taxon>
        <taxon>Hymenobacteraceae</taxon>
        <taxon>Hymenobacter</taxon>
    </lineage>
</organism>
<dbReference type="InterPro" id="IPR033403">
    <property type="entry name" value="DUF5110"/>
</dbReference>
<dbReference type="Pfam" id="PF17137">
    <property type="entry name" value="DUF5110"/>
    <property type="match status" value="1"/>
</dbReference>
<evidence type="ECO:0000313" key="9">
    <source>
        <dbReference type="EMBL" id="SFQ71988.1"/>
    </source>
</evidence>
<dbReference type="Pfam" id="PF01055">
    <property type="entry name" value="Glyco_hydro_31_2nd"/>
    <property type="match status" value="1"/>
</dbReference>
<dbReference type="STRING" id="1227077.SAMN04515668_3880"/>
<keyword evidence="10" id="KW-1185">Reference proteome</keyword>
<dbReference type="InterPro" id="IPR017853">
    <property type="entry name" value="GH"/>
</dbReference>
<feature type="domain" description="Glycosyl hydrolase family 31 C-terminal" evidence="8">
    <location>
        <begin position="727"/>
        <end position="798"/>
    </location>
</feature>
<feature type="domain" description="Glycoside hydrolase family 31 TIM barrel" evidence="4">
    <location>
        <begin position="328"/>
        <end position="645"/>
    </location>
</feature>
<feature type="domain" description="DUF5110" evidence="7">
    <location>
        <begin position="817"/>
        <end position="885"/>
    </location>
</feature>
<dbReference type="InterPro" id="IPR048395">
    <property type="entry name" value="Glyco_hydro_31_C"/>
</dbReference>
<dbReference type="SUPFAM" id="SSF74650">
    <property type="entry name" value="Galactose mutarotase-like"/>
    <property type="match status" value="1"/>
</dbReference>
<dbReference type="InterPro" id="IPR025965">
    <property type="entry name" value="FlgD/Vpr_Ig-like"/>
</dbReference>